<dbReference type="RefSeq" id="WP_055421005.1">
    <property type="nucleotide sequence ID" value="NZ_CP019724.1"/>
</dbReference>
<gene>
    <name evidence="2" type="ORF">B1H29_04470</name>
</gene>
<reference evidence="2 3" key="1">
    <citation type="submission" date="2017-02" db="EMBL/GenBank/DDBJ databases">
        <title>Streptomyces pactum ACT12 Genome sequencing and assembly.</title>
        <authorList>
            <person name="Xue Q."/>
            <person name="Yan X."/>
            <person name="Jia L."/>
            <person name="Yan H."/>
        </authorList>
    </citation>
    <scope>NUCLEOTIDE SEQUENCE [LARGE SCALE GENOMIC DNA]</scope>
    <source>
        <strain evidence="2 3">ACT12</strain>
    </source>
</reference>
<proteinExistence type="predicted"/>
<dbReference type="EMBL" id="CP019724">
    <property type="protein sequence ID" value="AQS66280.1"/>
    <property type="molecule type" value="Genomic_DNA"/>
</dbReference>
<dbReference type="KEGG" id="spac:B1H29_04470"/>
<accession>A0A1S6J3E7</accession>
<organism evidence="2 3">
    <name type="scientific">Streptomyces pactum</name>
    <dbReference type="NCBI Taxonomy" id="68249"/>
    <lineage>
        <taxon>Bacteria</taxon>
        <taxon>Bacillati</taxon>
        <taxon>Actinomycetota</taxon>
        <taxon>Actinomycetes</taxon>
        <taxon>Kitasatosporales</taxon>
        <taxon>Streptomycetaceae</taxon>
        <taxon>Streptomyces</taxon>
    </lineage>
</organism>
<name>A0A1S6J3E7_9ACTN</name>
<evidence type="ECO:0000313" key="3">
    <source>
        <dbReference type="Proteomes" id="UP000189443"/>
    </source>
</evidence>
<feature type="region of interest" description="Disordered" evidence="1">
    <location>
        <begin position="18"/>
        <end position="38"/>
    </location>
</feature>
<sequence>MAEIWEREPRTAYALAHNEAVPARQQPPTASAGNGAAPTLNEDQIVARFREHLKLVANGRSVIKWKTLLRKQGMPPSALSARDQVRLLAAVTDPTSPAAACYRPW</sequence>
<evidence type="ECO:0000256" key="1">
    <source>
        <dbReference type="SAM" id="MobiDB-lite"/>
    </source>
</evidence>
<dbReference type="AlphaFoldDB" id="A0A1S6J3E7"/>
<evidence type="ECO:0000313" key="2">
    <source>
        <dbReference type="EMBL" id="AQS66280.1"/>
    </source>
</evidence>
<protein>
    <submittedName>
        <fullName evidence="2">Uncharacterized protein</fullName>
    </submittedName>
</protein>
<dbReference type="Proteomes" id="UP000189443">
    <property type="component" value="Chromosome"/>
</dbReference>
<keyword evidence="3" id="KW-1185">Reference proteome</keyword>